<dbReference type="KEGG" id="rid:RIdsm_04980"/>
<keyword evidence="2" id="KW-0809">Transit peptide</keyword>
<dbReference type="STRING" id="540747.SAMN04488031_102522"/>
<dbReference type="Gene3D" id="1.10.3580.10">
    <property type="entry name" value="ATP12 ATPase"/>
    <property type="match status" value="1"/>
</dbReference>
<evidence type="ECO:0000256" key="2">
    <source>
        <dbReference type="ARBA" id="ARBA00022946"/>
    </source>
</evidence>
<dbReference type="Proteomes" id="UP000051401">
    <property type="component" value="Unassembled WGS sequence"/>
</dbReference>
<keyword evidence="3" id="KW-0143">Chaperone</keyword>
<keyword evidence="6" id="KW-1185">Reference proteome</keyword>
<name>A0A0T5PEV3_9RHOB</name>
<accession>A0A0T5PEV3</accession>
<dbReference type="PANTHER" id="PTHR21013">
    <property type="entry name" value="ATP SYNTHASE MITOCHONDRIAL F1 COMPLEX ASSEMBLY FACTOR 2/ATP12 PROTEIN, MITOCHONDRIAL PRECURSOR"/>
    <property type="match status" value="1"/>
</dbReference>
<reference evidence="5 7" key="2">
    <citation type="submission" date="2018-08" db="EMBL/GenBank/DDBJ databases">
        <title>Genetic Globetrotter - A new plasmid hitch-hiking vast phylogenetic and geographic distances.</title>
        <authorList>
            <person name="Vollmers J."/>
            <person name="Petersen J."/>
        </authorList>
    </citation>
    <scope>NUCLEOTIDE SEQUENCE [LARGE SCALE GENOMIC DNA]</scope>
    <source>
        <strain evidence="5 7">DSM 26383</strain>
    </source>
</reference>
<dbReference type="PATRIC" id="fig|540747.5.peg.291"/>
<dbReference type="Gene3D" id="3.30.2180.10">
    <property type="entry name" value="ATP12-like"/>
    <property type="match status" value="1"/>
</dbReference>
<dbReference type="SUPFAM" id="SSF160909">
    <property type="entry name" value="ATP12-like"/>
    <property type="match status" value="1"/>
</dbReference>
<comment type="similarity">
    <text evidence="1">Belongs to the ATP12 family.</text>
</comment>
<gene>
    <name evidence="5" type="ORF">RIdsm_04980</name>
    <name evidence="4" type="ORF">XM52_01445</name>
</gene>
<dbReference type="AlphaFoldDB" id="A0A0T5PEV3"/>
<dbReference type="InterPro" id="IPR023335">
    <property type="entry name" value="ATP12_ortho_dom_sf"/>
</dbReference>
<evidence type="ECO:0000256" key="1">
    <source>
        <dbReference type="ARBA" id="ARBA00008231"/>
    </source>
</evidence>
<proteinExistence type="inferred from homology"/>
<dbReference type="PANTHER" id="PTHR21013:SF10">
    <property type="entry name" value="ATP SYNTHASE MITOCHONDRIAL F1 COMPLEX ASSEMBLY FACTOR 2"/>
    <property type="match status" value="1"/>
</dbReference>
<evidence type="ECO:0000313" key="4">
    <source>
        <dbReference type="EMBL" id="KRS19535.1"/>
    </source>
</evidence>
<dbReference type="Proteomes" id="UP000325785">
    <property type="component" value="Chromosome"/>
</dbReference>
<organism evidence="4 6">
    <name type="scientific">Roseovarius indicus</name>
    <dbReference type="NCBI Taxonomy" id="540747"/>
    <lineage>
        <taxon>Bacteria</taxon>
        <taxon>Pseudomonadati</taxon>
        <taxon>Pseudomonadota</taxon>
        <taxon>Alphaproteobacteria</taxon>
        <taxon>Rhodobacterales</taxon>
        <taxon>Roseobacteraceae</taxon>
        <taxon>Roseovarius</taxon>
    </lineage>
</organism>
<protein>
    <submittedName>
        <fullName evidence="5">ATP12 chaperone protein</fullName>
    </submittedName>
    <submittedName>
        <fullName evidence="4">ATPase</fullName>
    </submittedName>
</protein>
<dbReference type="InterPro" id="IPR011419">
    <property type="entry name" value="ATP12_ATP_synth-F1-assembly"/>
</dbReference>
<evidence type="ECO:0000313" key="7">
    <source>
        <dbReference type="Proteomes" id="UP000325785"/>
    </source>
</evidence>
<reference evidence="4 6" key="1">
    <citation type="submission" date="2015-04" db="EMBL/GenBank/DDBJ databases">
        <title>The draft genome sequence of Roseovarius indicus B108T.</title>
        <authorList>
            <person name="Li G."/>
            <person name="Lai Q."/>
            <person name="Shao Z."/>
            <person name="Yan P."/>
        </authorList>
    </citation>
    <scope>NUCLEOTIDE SEQUENCE [LARGE SCALE GENOMIC DNA]</scope>
    <source>
        <strain evidence="4 6">B108</strain>
    </source>
</reference>
<dbReference type="GO" id="GO:0043461">
    <property type="term" value="P:proton-transporting ATP synthase complex assembly"/>
    <property type="evidence" value="ECO:0007669"/>
    <property type="project" value="InterPro"/>
</dbReference>
<dbReference type="OrthoDB" id="9797825at2"/>
<dbReference type="RefSeq" id="WP_057812527.1">
    <property type="nucleotide sequence ID" value="NZ_CAXRJZ010000126.1"/>
</dbReference>
<dbReference type="Pfam" id="PF07542">
    <property type="entry name" value="ATP12"/>
    <property type="match status" value="1"/>
</dbReference>
<evidence type="ECO:0000313" key="5">
    <source>
        <dbReference type="EMBL" id="QEW29138.1"/>
    </source>
</evidence>
<evidence type="ECO:0000256" key="3">
    <source>
        <dbReference type="ARBA" id="ARBA00023186"/>
    </source>
</evidence>
<dbReference type="InterPro" id="IPR042272">
    <property type="entry name" value="ATP12_ATP_synth-F1-assembly_N"/>
</dbReference>
<dbReference type="EMBL" id="CP031598">
    <property type="protein sequence ID" value="QEW29138.1"/>
    <property type="molecule type" value="Genomic_DNA"/>
</dbReference>
<evidence type="ECO:0000313" key="6">
    <source>
        <dbReference type="Proteomes" id="UP000051401"/>
    </source>
</evidence>
<dbReference type="EMBL" id="LAXI01000001">
    <property type="protein sequence ID" value="KRS19535.1"/>
    <property type="molecule type" value="Genomic_DNA"/>
</dbReference>
<sequence length="237" mass="26201">MSEWKAKRFWKEAQVVEAEGGFAVELDGRPVRTPLKSAMTLPSRAMAEAVAAEWDAQEGEIKPVSMPVTRAANAAIDKVTRQHGEVAEMLAAYGDSDLLCYRADSPQELVERQAEAWDPLLDWADATFGARLIPVEGVMHAPQNPRALERLAAPVHAMDAFRLTAFHDLVGISGSLVIGLAAIHEVKDIGTLWRLSRIDETWQEEQWGIDEDARAQAAMKESDFYAAKRFHDLAHAA</sequence>